<dbReference type="Proteomes" id="UP000248014">
    <property type="component" value="Unassembled WGS sequence"/>
</dbReference>
<dbReference type="AlphaFoldDB" id="A0A2V3V262"/>
<reference evidence="1 2" key="1">
    <citation type="submission" date="2018-05" db="EMBL/GenBank/DDBJ databases">
        <title>Genomic Encyclopedia of Type Strains, Phase IV (KMG-IV): sequencing the most valuable type-strain genomes for metagenomic binning, comparative biology and taxonomic classification.</title>
        <authorList>
            <person name="Goeker M."/>
        </authorList>
    </citation>
    <scope>NUCLEOTIDE SEQUENCE [LARGE SCALE GENOMIC DNA]</scope>
    <source>
        <strain evidence="1 2">DSM 3183</strain>
    </source>
</reference>
<proteinExistence type="predicted"/>
<dbReference type="RefSeq" id="WP_197418024.1">
    <property type="nucleotide sequence ID" value="NZ_QJJM01000025.1"/>
</dbReference>
<evidence type="ECO:0000313" key="1">
    <source>
        <dbReference type="EMBL" id="PXW67649.1"/>
    </source>
</evidence>
<protein>
    <submittedName>
        <fullName evidence="1">Uncharacterized protein</fullName>
    </submittedName>
</protein>
<comment type="caution">
    <text evidence="1">The sequence shown here is derived from an EMBL/GenBank/DDBJ whole genome shotgun (WGS) entry which is preliminary data.</text>
</comment>
<keyword evidence="2" id="KW-1185">Reference proteome</keyword>
<sequence length="126" mass="13898">MANGNNCPTEAAPHVDSPEEMSQIRQRALARWDNEGGAIASMAQIADSAVLEVTNTEFIHLRIRVIALENLMIAVLAEGSEQQRQTARDMAALITPRPGFTQHPLTVHAADHINDLVARADRYRMD</sequence>
<dbReference type="EMBL" id="QJJM01000025">
    <property type="protein sequence ID" value="PXW67649.1"/>
    <property type="molecule type" value="Genomic_DNA"/>
</dbReference>
<accession>A0A2V3V262</accession>
<gene>
    <name evidence="1" type="ORF">C7451_12522</name>
</gene>
<name>A0A2V3V262_9SPHN</name>
<organism evidence="1 2">
    <name type="scientific">Blastomonas natatoria</name>
    <dbReference type="NCBI Taxonomy" id="34015"/>
    <lineage>
        <taxon>Bacteria</taxon>
        <taxon>Pseudomonadati</taxon>
        <taxon>Pseudomonadota</taxon>
        <taxon>Alphaproteobacteria</taxon>
        <taxon>Sphingomonadales</taxon>
        <taxon>Sphingomonadaceae</taxon>
        <taxon>Blastomonas</taxon>
    </lineage>
</organism>
<evidence type="ECO:0000313" key="2">
    <source>
        <dbReference type="Proteomes" id="UP000248014"/>
    </source>
</evidence>